<keyword evidence="1" id="KW-0812">Transmembrane</keyword>
<organism evidence="2 3">
    <name type="scientific">Flavobacterium frigidimaris</name>
    <dbReference type="NCBI Taxonomy" id="262320"/>
    <lineage>
        <taxon>Bacteria</taxon>
        <taxon>Pseudomonadati</taxon>
        <taxon>Bacteroidota</taxon>
        <taxon>Flavobacteriia</taxon>
        <taxon>Flavobacteriales</taxon>
        <taxon>Flavobacteriaceae</taxon>
        <taxon>Flavobacterium</taxon>
    </lineage>
</organism>
<name>A0ABX4BTM0_FLAFR</name>
<feature type="transmembrane region" description="Helical" evidence="1">
    <location>
        <begin position="41"/>
        <end position="58"/>
    </location>
</feature>
<proteinExistence type="predicted"/>
<accession>A0ABX4BTM0</accession>
<evidence type="ECO:0000313" key="3">
    <source>
        <dbReference type="Proteomes" id="UP000198382"/>
    </source>
</evidence>
<protein>
    <recommendedName>
        <fullName evidence="4">F0F1-ATPase subunit Ca2+/Mg2+ transporter</fullName>
    </recommendedName>
</protein>
<dbReference type="EMBL" id="MUGV01000013">
    <property type="protein sequence ID" value="OXA80416.1"/>
    <property type="molecule type" value="Genomic_DNA"/>
</dbReference>
<comment type="caution">
    <text evidence="2">The sequence shown here is derived from an EMBL/GenBank/DDBJ whole genome shotgun (WGS) entry which is preliminary data.</text>
</comment>
<evidence type="ECO:0000256" key="1">
    <source>
        <dbReference type="SAM" id="Phobius"/>
    </source>
</evidence>
<keyword evidence="3" id="KW-1185">Reference proteome</keyword>
<sequence>MNIPTKQDIDKPIGGLFFMIINTSIWAFITEYYLENKDQRLVGILLGLVISSFLYFYLKFTKAQKNLPESNVEKTDEEKRMKNGF</sequence>
<dbReference type="RefSeq" id="WP_074658648.1">
    <property type="nucleotide sequence ID" value="NZ_MUGV01000013.1"/>
</dbReference>
<evidence type="ECO:0008006" key="4">
    <source>
        <dbReference type="Google" id="ProtNLM"/>
    </source>
</evidence>
<evidence type="ECO:0000313" key="2">
    <source>
        <dbReference type="EMBL" id="OXA80416.1"/>
    </source>
</evidence>
<gene>
    <name evidence="2" type="ORF">B0A65_07240</name>
</gene>
<keyword evidence="1" id="KW-1133">Transmembrane helix</keyword>
<feature type="transmembrane region" description="Helical" evidence="1">
    <location>
        <begin position="12"/>
        <end position="29"/>
    </location>
</feature>
<keyword evidence="1" id="KW-0472">Membrane</keyword>
<dbReference type="Proteomes" id="UP000198382">
    <property type="component" value="Unassembled WGS sequence"/>
</dbReference>
<reference evidence="2 3" key="1">
    <citation type="submission" date="2016-11" db="EMBL/GenBank/DDBJ databases">
        <title>Whole genomes of Flavobacteriaceae.</title>
        <authorList>
            <person name="Stine C."/>
            <person name="Li C."/>
            <person name="Tadesse D."/>
        </authorList>
    </citation>
    <scope>NUCLEOTIDE SEQUENCE [LARGE SCALE GENOMIC DNA]</scope>
    <source>
        <strain evidence="2 3">DSM 15937</strain>
    </source>
</reference>